<dbReference type="PANTHER" id="PTHR34391">
    <property type="entry name" value="UPF0658 GOLGI APPARATUS MEMBRANE PROTEIN C1952.10C-RELATED"/>
    <property type="match status" value="1"/>
</dbReference>
<feature type="transmembrane region" description="Helical" evidence="1">
    <location>
        <begin position="241"/>
        <end position="259"/>
    </location>
</feature>
<keyword evidence="1" id="KW-1133">Transmembrane helix</keyword>
<organism evidence="2 3">
    <name type="scientific">Diplodia intermedia</name>
    <dbReference type="NCBI Taxonomy" id="856260"/>
    <lineage>
        <taxon>Eukaryota</taxon>
        <taxon>Fungi</taxon>
        <taxon>Dikarya</taxon>
        <taxon>Ascomycota</taxon>
        <taxon>Pezizomycotina</taxon>
        <taxon>Dothideomycetes</taxon>
        <taxon>Dothideomycetes incertae sedis</taxon>
        <taxon>Botryosphaeriales</taxon>
        <taxon>Botryosphaeriaceae</taxon>
        <taxon>Diplodia</taxon>
    </lineage>
</organism>
<dbReference type="InterPro" id="IPR040410">
    <property type="entry name" value="UPF0658_Golgi"/>
</dbReference>
<feature type="transmembrane region" description="Helical" evidence="1">
    <location>
        <begin position="134"/>
        <end position="157"/>
    </location>
</feature>
<feature type="transmembrane region" description="Helical" evidence="1">
    <location>
        <begin position="279"/>
        <end position="302"/>
    </location>
</feature>
<accession>A0ABR3T319</accession>
<feature type="transmembrane region" description="Helical" evidence="1">
    <location>
        <begin position="47"/>
        <end position="67"/>
    </location>
</feature>
<proteinExistence type="predicted"/>
<dbReference type="EMBL" id="JAKEKT020000141">
    <property type="protein sequence ID" value="KAL1633929.1"/>
    <property type="molecule type" value="Genomic_DNA"/>
</dbReference>
<feature type="transmembrane region" description="Helical" evidence="1">
    <location>
        <begin position="79"/>
        <end position="100"/>
    </location>
</feature>
<feature type="transmembrane region" description="Helical" evidence="1">
    <location>
        <begin position="12"/>
        <end position="35"/>
    </location>
</feature>
<evidence type="ECO:0000313" key="3">
    <source>
        <dbReference type="Proteomes" id="UP001521184"/>
    </source>
</evidence>
<sequence>MLRPRTKLEWSYFGVTTTQAIVIIALQLAVLLNYLDWVHPWAYQVPLAYTYPISIAVIIAGIAYQAILTLDAFRIKNNIQLFAQCIANICLAISTTMQYGQLKHAASRVSDGHASYPNEPFTKDRPFWAQTQPLLIICIIASCSSTVGMVVLAVRLHREFSWALYKDISADLNIRGRYFAYQVYLVLIKLAFYFVFSFVVIYAFVNVHYQQPEFALTLAVIPLSLLTIGLAVYYTRKEARIGMALTIVIYLSATGWLISRMVALCGTGARSAPVLKDEQILFAGVSVGFLLAASGAAVRCLLNFDSGLKPILLGQTQRKGPAAAGAASSRTALVLDGDEDVEGDYYFQRLNYVAPSTVDLNRRFALD</sequence>
<keyword evidence="1" id="KW-0472">Membrane</keyword>
<feature type="transmembrane region" description="Helical" evidence="1">
    <location>
        <begin position="178"/>
        <end position="202"/>
    </location>
</feature>
<comment type="caution">
    <text evidence="2">The sequence shown here is derived from an EMBL/GenBank/DDBJ whole genome shotgun (WGS) entry which is preliminary data.</text>
</comment>
<evidence type="ECO:0000313" key="2">
    <source>
        <dbReference type="EMBL" id="KAL1633929.1"/>
    </source>
</evidence>
<reference evidence="2 3" key="1">
    <citation type="journal article" date="2023" name="Plant Dis.">
        <title>First Report of Diplodia intermedia Causing Canker and Dieback Diseases on Apple Trees in Canada.</title>
        <authorList>
            <person name="Ellouze W."/>
            <person name="Ilyukhin E."/>
            <person name="Sulman M."/>
            <person name="Ali S."/>
        </authorList>
    </citation>
    <scope>NUCLEOTIDE SEQUENCE [LARGE SCALE GENOMIC DNA]</scope>
    <source>
        <strain evidence="2 3">M45-28</strain>
    </source>
</reference>
<dbReference type="Proteomes" id="UP001521184">
    <property type="component" value="Unassembled WGS sequence"/>
</dbReference>
<name>A0ABR3T319_9PEZI</name>
<gene>
    <name evidence="2" type="ORF">SLS58_010873</name>
</gene>
<evidence type="ECO:0000256" key="1">
    <source>
        <dbReference type="SAM" id="Phobius"/>
    </source>
</evidence>
<keyword evidence="1" id="KW-0812">Transmembrane</keyword>
<feature type="transmembrane region" description="Helical" evidence="1">
    <location>
        <begin position="214"/>
        <end position="234"/>
    </location>
</feature>
<dbReference type="PANTHER" id="PTHR34391:SF1">
    <property type="entry name" value="UPF0658 GOLGI APPARATUS MEMBRANE PROTEIN C1952.10C-RELATED"/>
    <property type="match status" value="1"/>
</dbReference>
<protein>
    <submittedName>
        <fullName evidence="2">Uncharacterized protein</fullName>
    </submittedName>
</protein>
<keyword evidence="3" id="KW-1185">Reference proteome</keyword>